<dbReference type="InterPro" id="IPR012337">
    <property type="entry name" value="RNaseH-like_sf"/>
</dbReference>
<gene>
    <name evidence="1" type="ORF">O181_005368</name>
</gene>
<proteinExistence type="predicted"/>
<keyword evidence="2" id="KW-1185">Reference proteome</keyword>
<name>A0A9Q3GFG6_9BASI</name>
<accession>A0A9Q3GFG6</accession>
<evidence type="ECO:0008006" key="3">
    <source>
        <dbReference type="Google" id="ProtNLM"/>
    </source>
</evidence>
<protein>
    <recommendedName>
        <fullName evidence="3">Integrase catalytic domain-containing protein</fullName>
    </recommendedName>
</protein>
<organism evidence="1 2">
    <name type="scientific">Austropuccinia psidii MF-1</name>
    <dbReference type="NCBI Taxonomy" id="1389203"/>
    <lineage>
        <taxon>Eukaryota</taxon>
        <taxon>Fungi</taxon>
        <taxon>Dikarya</taxon>
        <taxon>Basidiomycota</taxon>
        <taxon>Pucciniomycotina</taxon>
        <taxon>Pucciniomycetes</taxon>
        <taxon>Pucciniales</taxon>
        <taxon>Sphaerophragmiaceae</taxon>
        <taxon>Austropuccinia</taxon>
    </lineage>
</organism>
<evidence type="ECO:0000313" key="2">
    <source>
        <dbReference type="Proteomes" id="UP000765509"/>
    </source>
</evidence>
<dbReference type="AlphaFoldDB" id="A0A9Q3GFG6"/>
<dbReference type="InterPro" id="IPR036397">
    <property type="entry name" value="RNaseH_sf"/>
</dbReference>
<reference evidence="1" key="1">
    <citation type="submission" date="2021-03" db="EMBL/GenBank/DDBJ databases">
        <title>Draft genome sequence of rust myrtle Austropuccinia psidii MF-1, a brazilian biotype.</title>
        <authorList>
            <person name="Quecine M.C."/>
            <person name="Pachon D.M.R."/>
            <person name="Bonatelli M.L."/>
            <person name="Correr F.H."/>
            <person name="Franceschini L.M."/>
            <person name="Leite T.F."/>
            <person name="Margarido G.R.A."/>
            <person name="Almeida C.A."/>
            <person name="Ferrarezi J.A."/>
            <person name="Labate C.A."/>
        </authorList>
    </citation>
    <scope>NUCLEOTIDE SEQUENCE</scope>
    <source>
        <strain evidence="1">MF-1</strain>
    </source>
</reference>
<evidence type="ECO:0000313" key="1">
    <source>
        <dbReference type="EMBL" id="MBW0465653.1"/>
    </source>
</evidence>
<comment type="caution">
    <text evidence="1">The sequence shown here is derived from an EMBL/GenBank/DDBJ whole genome shotgun (WGS) entry which is preliminary data.</text>
</comment>
<dbReference type="Gene3D" id="3.30.420.10">
    <property type="entry name" value="Ribonuclease H-like superfamily/Ribonuclease H"/>
    <property type="match status" value="1"/>
</dbReference>
<dbReference type="SUPFAM" id="SSF53098">
    <property type="entry name" value="Ribonuclease H-like"/>
    <property type="match status" value="1"/>
</dbReference>
<sequence length="126" mass="14339">MDWVACLPPGDDRSYNYFLVIVDSNRDPKFTSEIWENLKQLFGTKLSLSTAHHPETNGLAARIIENLEDMVKRVCGYGLEFNNCYGLAHYWCTLLPALEPAYKTSINSSTNQTPSILEKGWNIRLP</sequence>
<dbReference type="EMBL" id="AVOT02001089">
    <property type="protein sequence ID" value="MBW0465653.1"/>
    <property type="molecule type" value="Genomic_DNA"/>
</dbReference>
<dbReference type="GO" id="GO:0003676">
    <property type="term" value="F:nucleic acid binding"/>
    <property type="evidence" value="ECO:0007669"/>
    <property type="project" value="InterPro"/>
</dbReference>
<dbReference type="Proteomes" id="UP000765509">
    <property type="component" value="Unassembled WGS sequence"/>
</dbReference>